<accession>A0ABS0BCD8</accession>
<evidence type="ECO:0000313" key="2">
    <source>
        <dbReference type="Proteomes" id="UP001429984"/>
    </source>
</evidence>
<sequence length="304" mass="32502">MSSRIAFPFLVLPDGVVSFGGWMIGDPGAPLAAAGALLENWDYARDLEVGASVTIDWAAAAAALQLPISALKLKLCLIAGTGTGNLPRRQDRLCERVVDSSIRESHLSAVVLGSNLSGRLRLSLVVTLVAPCEGGTVLSPQVQGARLWQSRQDILIEDGGDSRFPLETASFTEIFKGKPHENAPWYLHWTPGVLQADFSACVRLYVNSDRPDVLARFVEGDAPTLQAILGDVVSQMVESVIAKEDAAELLAECGEGSVGQQVQQWLDFAFPSQEVGSIKALCDQKPGTFRAAILAAMETKGSQQ</sequence>
<comment type="caution">
    <text evidence="1">The sequence shown here is derived from an EMBL/GenBank/DDBJ whole genome shotgun (WGS) entry which is preliminary data.</text>
</comment>
<evidence type="ECO:0000313" key="1">
    <source>
        <dbReference type="EMBL" id="MBF6025347.1"/>
    </source>
</evidence>
<dbReference type="Proteomes" id="UP001429984">
    <property type="component" value="Unassembled WGS sequence"/>
</dbReference>
<organism evidence="1 2">
    <name type="scientific">Lysobacter niastensis</name>
    <dbReference type="NCBI Taxonomy" id="380629"/>
    <lineage>
        <taxon>Bacteria</taxon>
        <taxon>Pseudomonadati</taxon>
        <taxon>Pseudomonadota</taxon>
        <taxon>Gammaproteobacteria</taxon>
        <taxon>Lysobacterales</taxon>
        <taxon>Lysobacteraceae</taxon>
        <taxon>Lysobacter</taxon>
    </lineage>
</organism>
<reference evidence="1 2" key="1">
    <citation type="submission" date="2020-11" db="EMBL/GenBank/DDBJ databases">
        <title>Draft Genome Sequence and Secondary Metabolite Biosynthetic Potential of the Lysobacter niastensis Type strain DSM 18481.</title>
        <authorList>
            <person name="Turrini P."/>
            <person name="Artuso I."/>
            <person name="Tescari M."/>
            <person name="Lugli G.A."/>
            <person name="Frangipani E."/>
            <person name="Ventura M."/>
            <person name="Visca P."/>
        </authorList>
    </citation>
    <scope>NUCLEOTIDE SEQUENCE [LARGE SCALE GENOMIC DNA]</scope>
    <source>
        <strain evidence="1 2">DSM 18481</strain>
    </source>
</reference>
<name>A0ABS0BCD8_9GAMM</name>
<keyword evidence="2" id="KW-1185">Reference proteome</keyword>
<dbReference type="RefSeq" id="WP_194931951.1">
    <property type="nucleotide sequence ID" value="NZ_JADLZT010000008.1"/>
</dbReference>
<gene>
    <name evidence="1" type="ORF">IU514_15035</name>
</gene>
<proteinExistence type="predicted"/>
<protein>
    <submittedName>
        <fullName evidence="1">Uncharacterized protein</fullName>
    </submittedName>
</protein>
<dbReference type="EMBL" id="JADLZT010000008">
    <property type="protein sequence ID" value="MBF6025347.1"/>
    <property type="molecule type" value="Genomic_DNA"/>
</dbReference>